<dbReference type="InterPro" id="IPR037523">
    <property type="entry name" value="VOC_core"/>
</dbReference>
<dbReference type="GeneID" id="5005095"/>
<protein>
    <recommendedName>
        <fullName evidence="1">VOC domain-containing protein</fullName>
    </recommendedName>
</protein>
<dbReference type="PROSITE" id="PS51819">
    <property type="entry name" value="VOC"/>
    <property type="match status" value="1"/>
</dbReference>
<dbReference type="PANTHER" id="PTHR21366:SF22">
    <property type="entry name" value="VOC DOMAIN-CONTAINING PROTEIN"/>
    <property type="match status" value="1"/>
</dbReference>
<dbReference type="PANTHER" id="PTHR21366">
    <property type="entry name" value="GLYOXALASE FAMILY PROTEIN"/>
    <property type="match status" value="1"/>
</dbReference>
<dbReference type="CDD" id="cd07245">
    <property type="entry name" value="VOC_like"/>
    <property type="match status" value="1"/>
</dbReference>
<proteinExistence type="predicted"/>
<dbReference type="RefSeq" id="XP_001420889.1">
    <property type="nucleotide sequence ID" value="XM_001420852.1"/>
</dbReference>
<dbReference type="Gene3D" id="3.10.180.10">
    <property type="entry name" value="2,3-Dihydroxybiphenyl 1,2-Dioxygenase, domain 1"/>
    <property type="match status" value="1"/>
</dbReference>
<dbReference type="Gramene" id="ABO99182">
    <property type="protein sequence ID" value="ABO99182"/>
    <property type="gene ID" value="OSTLU_27002"/>
</dbReference>
<dbReference type="Proteomes" id="UP000001568">
    <property type="component" value="Chromosome 13"/>
</dbReference>
<reference evidence="2 3" key="1">
    <citation type="journal article" date="2007" name="Proc. Natl. Acad. Sci. U.S.A.">
        <title>The tiny eukaryote Ostreococcus provides genomic insights into the paradox of plankton speciation.</title>
        <authorList>
            <person name="Palenik B."/>
            <person name="Grimwood J."/>
            <person name="Aerts A."/>
            <person name="Rouze P."/>
            <person name="Salamov A."/>
            <person name="Putnam N."/>
            <person name="Dupont C."/>
            <person name="Jorgensen R."/>
            <person name="Derelle E."/>
            <person name="Rombauts S."/>
            <person name="Zhou K."/>
            <person name="Otillar R."/>
            <person name="Merchant S.S."/>
            <person name="Podell S."/>
            <person name="Gaasterland T."/>
            <person name="Napoli C."/>
            <person name="Gendler K."/>
            <person name="Manuell A."/>
            <person name="Tai V."/>
            <person name="Vallon O."/>
            <person name="Piganeau G."/>
            <person name="Jancek S."/>
            <person name="Heijde M."/>
            <person name="Jabbari K."/>
            <person name="Bowler C."/>
            <person name="Lohr M."/>
            <person name="Robbens S."/>
            <person name="Werner G."/>
            <person name="Dubchak I."/>
            <person name="Pazour G.J."/>
            <person name="Ren Q."/>
            <person name="Paulsen I."/>
            <person name="Delwiche C."/>
            <person name="Schmutz J."/>
            <person name="Rokhsar D."/>
            <person name="Van de Peer Y."/>
            <person name="Moreau H."/>
            <person name="Grigoriev I.V."/>
        </authorList>
    </citation>
    <scope>NUCLEOTIDE SEQUENCE [LARGE SCALE GENOMIC DNA]</scope>
    <source>
        <strain evidence="2 3">CCE9901</strain>
    </source>
</reference>
<dbReference type="Pfam" id="PF00903">
    <property type="entry name" value="Glyoxalase"/>
    <property type="match status" value="1"/>
</dbReference>
<sequence length="142" mass="16220">MRATRTKSLAEEIEIQGVHHVAVICDDLERSMAFYGGLLGLKINPERPEDKLPYRGAWLWIGPEMIHLMELPNPDCAHAEFRPTHGGRDRHFCIGVKRIQPLIDALERENIAYTASKSGRPAIFFRDPDCNTLEVVEGLEWR</sequence>
<dbReference type="EMBL" id="CP000593">
    <property type="protein sequence ID" value="ABO99182.1"/>
    <property type="molecule type" value="Genomic_DNA"/>
</dbReference>
<evidence type="ECO:0000259" key="1">
    <source>
        <dbReference type="PROSITE" id="PS51819"/>
    </source>
</evidence>
<accession>A4S660</accession>
<dbReference type="AlphaFoldDB" id="A4S660"/>
<feature type="domain" description="VOC" evidence="1">
    <location>
        <begin position="17"/>
        <end position="138"/>
    </location>
</feature>
<dbReference type="KEGG" id="olu:OSTLU_27002"/>
<evidence type="ECO:0000313" key="3">
    <source>
        <dbReference type="Proteomes" id="UP000001568"/>
    </source>
</evidence>
<dbReference type="InterPro" id="IPR029068">
    <property type="entry name" value="Glyas_Bleomycin-R_OHBP_Dase"/>
</dbReference>
<dbReference type="InterPro" id="IPR050383">
    <property type="entry name" value="GlyoxalaseI/FosfomycinResist"/>
</dbReference>
<dbReference type="HOGENOM" id="CLU_046006_12_4_1"/>
<evidence type="ECO:0000313" key="2">
    <source>
        <dbReference type="EMBL" id="ABO99182.1"/>
    </source>
</evidence>
<dbReference type="OMA" id="GRNPHFA"/>
<dbReference type="SUPFAM" id="SSF54593">
    <property type="entry name" value="Glyoxalase/Bleomycin resistance protein/Dihydroxybiphenyl dioxygenase"/>
    <property type="match status" value="1"/>
</dbReference>
<dbReference type="InterPro" id="IPR004360">
    <property type="entry name" value="Glyas_Fos-R_dOase_dom"/>
</dbReference>
<dbReference type="OrthoDB" id="5371818at2759"/>
<organism evidence="2 3">
    <name type="scientific">Ostreococcus lucimarinus (strain CCE9901)</name>
    <dbReference type="NCBI Taxonomy" id="436017"/>
    <lineage>
        <taxon>Eukaryota</taxon>
        <taxon>Viridiplantae</taxon>
        <taxon>Chlorophyta</taxon>
        <taxon>Mamiellophyceae</taxon>
        <taxon>Mamiellales</taxon>
        <taxon>Bathycoccaceae</taxon>
        <taxon>Ostreococcus</taxon>
    </lineage>
</organism>
<keyword evidence="3" id="KW-1185">Reference proteome</keyword>
<gene>
    <name evidence="2" type="ORF">OSTLU_27002</name>
</gene>
<name>A4S660_OSTLU</name>
<dbReference type="eggNOG" id="ENOG502RKPE">
    <property type="taxonomic scope" value="Eukaryota"/>
</dbReference>